<dbReference type="FunFam" id="2.40.10.10:FF:000003">
    <property type="entry name" value="Transmembrane serine protease 3"/>
    <property type="match status" value="1"/>
</dbReference>
<protein>
    <recommendedName>
        <fullName evidence="6">Peptidase S1 domain-containing protein</fullName>
    </recommendedName>
</protein>
<dbReference type="GO" id="GO:0004252">
    <property type="term" value="F:serine-type endopeptidase activity"/>
    <property type="evidence" value="ECO:0007669"/>
    <property type="project" value="InterPro"/>
</dbReference>
<dbReference type="EMBL" id="CAIIXF020000005">
    <property type="protein sequence ID" value="CAH1785147.1"/>
    <property type="molecule type" value="Genomic_DNA"/>
</dbReference>
<evidence type="ECO:0000256" key="4">
    <source>
        <dbReference type="ARBA" id="ARBA00023157"/>
    </source>
</evidence>
<dbReference type="InterPro" id="IPR033116">
    <property type="entry name" value="TRYPSIN_SER"/>
</dbReference>
<dbReference type="Proteomes" id="UP000749559">
    <property type="component" value="Unassembled WGS sequence"/>
</dbReference>
<dbReference type="GO" id="GO:0006508">
    <property type="term" value="P:proteolysis"/>
    <property type="evidence" value="ECO:0007669"/>
    <property type="project" value="UniProtKB-KW"/>
</dbReference>
<gene>
    <name evidence="7" type="ORF">OFUS_LOCUS11250</name>
</gene>
<reference evidence="7" key="1">
    <citation type="submission" date="2022-03" db="EMBL/GenBank/DDBJ databases">
        <authorList>
            <person name="Martin C."/>
        </authorList>
    </citation>
    <scope>NUCLEOTIDE SEQUENCE</scope>
</reference>
<feature type="domain" description="Peptidase S1" evidence="6">
    <location>
        <begin position="356"/>
        <end position="610"/>
    </location>
</feature>
<evidence type="ECO:0000256" key="3">
    <source>
        <dbReference type="ARBA" id="ARBA00022825"/>
    </source>
</evidence>
<evidence type="ECO:0000259" key="6">
    <source>
        <dbReference type="PROSITE" id="PS50240"/>
    </source>
</evidence>
<dbReference type="InterPro" id="IPR043504">
    <property type="entry name" value="Peptidase_S1_PA_chymotrypsin"/>
</dbReference>
<dbReference type="InterPro" id="IPR018114">
    <property type="entry name" value="TRYPSIN_HIS"/>
</dbReference>
<dbReference type="OrthoDB" id="6239120at2759"/>
<evidence type="ECO:0000256" key="5">
    <source>
        <dbReference type="RuleBase" id="RU363034"/>
    </source>
</evidence>
<evidence type="ECO:0000256" key="1">
    <source>
        <dbReference type="ARBA" id="ARBA00022670"/>
    </source>
</evidence>
<comment type="caution">
    <text evidence="7">The sequence shown here is derived from an EMBL/GenBank/DDBJ whole genome shotgun (WGS) entry which is preliminary data.</text>
</comment>
<dbReference type="PROSITE" id="PS50240">
    <property type="entry name" value="TRYPSIN_DOM"/>
    <property type="match status" value="1"/>
</dbReference>
<name>A0A8S4NTM5_OWEFU</name>
<keyword evidence="4" id="KW-1015">Disulfide bond</keyword>
<dbReference type="AlphaFoldDB" id="A0A8S4NTM5"/>
<dbReference type="SUPFAM" id="SSF50494">
    <property type="entry name" value="Trypsin-like serine proteases"/>
    <property type="match status" value="1"/>
</dbReference>
<evidence type="ECO:0000313" key="8">
    <source>
        <dbReference type="Proteomes" id="UP000749559"/>
    </source>
</evidence>
<evidence type="ECO:0000256" key="2">
    <source>
        <dbReference type="ARBA" id="ARBA00022801"/>
    </source>
</evidence>
<dbReference type="SMART" id="SM00289">
    <property type="entry name" value="WR1"/>
    <property type="match status" value="2"/>
</dbReference>
<dbReference type="InterPro" id="IPR001254">
    <property type="entry name" value="Trypsin_dom"/>
</dbReference>
<dbReference type="PANTHER" id="PTHR24252:SF7">
    <property type="entry name" value="HYALIN"/>
    <property type="match status" value="1"/>
</dbReference>
<dbReference type="SMART" id="SM00020">
    <property type="entry name" value="Tryp_SPc"/>
    <property type="match status" value="1"/>
</dbReference>
<dbReference type="CDD" id="cd00190">
    <property type="entry name" value="Tryp_SPc"/>
    <property type="match status" value="1"/>
</dbReference>
<dbReference type="PROSITE" id="PS00134">
    <property type="entry name" value="TRYPSIN_HIS"/>
    <property type="match status" value="1"/>
</dbReference>
<dbReference type="PRINTS" id="PR00722">
    <property type="entry name" value="CHYMOTRYPSIN"/>
</dbReference>
<accession>A0A8S4NTM5</accession>
<organism evidence="7 8">
    <name type="scientific">Owenia fusiformis</name>
    <name type="common">Polychaete worm</name>
    <dbReference type="NCBI Taxonomy" id="6347"/>
    <lineage>
        <taxon>Eukaryota</taxon>
        <taxon>Metazoa</taxon>
        <taxon>Spiralia</taxon>
        <taxon>Lophotrochozoa</taxon>
        <taxon>Annelida</taxon>
        <taxon>Polychaeta</taxon>
        <taxon>Sedentaria</taxon>
        <taxon>Canalipalpata</taxon>
        <taxon>Sabellida</taxon>
        <taxon>Oweniida</taxon>
        <taxon>Oweniidae</taxon>
        <taxon>Owenia</taxon>
    </lineage>
</organism>
<dbReference type="InterPro" id="IPR006150">
    <property type="entry name" value="Cys_repeat_1"/>
</dbReference>
<keyword evidence="8" id="KW-1185">Reference proteome</keyword>
<keyword evidence="1 5" id="KW-0645">Protease</keyword>
<dbReference type="InterPro" id="IPR001314">
    <property type="entry name" value="Peptidase_S1A"/>
</dbReference>
<dbReference type="InterPro" id="IPR009003">
    <property type="entry name" value="Peptidase_S1_PA"/>
</dbReference>
<dbReference type="Gene3D" id="2.40.10.10">
    <property type="entry name" value="Trypsin-like serine proteases"/>
    <property type="match status" value="1"/>
</dbReference>
<dbReference type="Pfam" id="PF00089">
    <property type="entry name" value="Trypsin"/>
    <property type="match status" value="1"/>
</dbReference>
<dbReference type="PROSITE" id="PS00135">
    <property type="entry name" value="TRYPSIN_SER"/>
    <property type="match status" value="1"/>
</dbReference>
<dbReference type="PANTHER" id="PTHR24252">
    <property type="entry name" value="ACROSIN-RELATED"/>
    <property type="match status" value="1"/>
</dbReference>
<proteinExistence type="predicted"/>
<keyword evidence="2 5" id="KW-0378">Hydrolase</keyword>
<sequence length="612" mass="68840">MTRNAVIVNKVRLNQVYSVHSRKVSLCTTSLLDITIFDYVKLDPAKGSRYFCIHLVKDPNQESRYMAKMALNPVDFFYLRSPGNTGKLGTISIKSAQHNDMFLRWSNSSVDDRTYFEAYNKNLSTEKEYLQQTTFEIVETDEPNSHSFKEVVGDRILIFKTTAPFTVMMKTMKPSNSKTILEFKSHIFLAVPSVPPVTSFSKVSCPLDKPMLVVNGTQITCTSSKHCSNGYKCMRKIGRCCQRELHCLKPLRVADPSSSTLVNCSEGCPSDNVCLTEMVNGTNKSEICCPSKYVCNTAMKSGSIVMRAEDGCNRCMCGPYGSANCTNKRRCRNKKLNEDQCGRSAPFCPPRPLMCIVGGEQVDYGTVPWMVSLHRSGKHVCGASLINKRWVITAAHCFKEGTSLAEWEARLGDHLQSRIDIGEQHIPLSKIFIHPKYTSRDEETERRDIALVKLAHAVNYTHFVQPICLPEENPLDNPLEFANMKCYTAGWGKRKGGDWLDVVLDTLSDSLQRVDLPLIPHRTCKKKTWYGDKVKWFMQCAGKEYGGQDSCSGDSGGPLMCDIPDKGDPRVKLATLVGVTSWGQGCGQPRKPGVYTKIYEFMPWIKRKVERH</sequence>
<evidence type="ECO:0000313" key="7">
    <source>
        <dbReference type="EMBL" id="CAH1785147.1"/>
    </source>
</evidence>
<keyword evidence="3 5" id="KW-0720">Serine protease</keyword>